<dbReference type="Gene3D" id="3.40.50.1110">
    <property type="entry name" value="SGNH hydrolase"/>
    <property type="match status" value="1"/>
</dbReference>
<proteinExistence type="predicted"/>
<reference evidence="10 11" key="1">
    <citation type="submission" date="2021-01" db="EMBL/GenBank/DDBJ databases">
        <title>Genomic Encyclopedia of Type Strains, Phase IV (KMG-IV): sequencing the most valuable type-strain genomes for metagenomic binning, comparative biology and taxonomic classification.</title>
        <authorList>
            <person name="Goeker M."/>
        </authorList>
    </citation>
    <scope>NUCLEOTIDE SEQUENCE [LARGE SCALE GENOMIC DNA]</scope>
    <source>
        <strain evidence="10 11">DSM 27513</strain>
    </source>
</reference>
<comment type="caution">
    <text evidence="10">The sequence shown here is derived from an EMBL/GenBank/DDBJ whole genome shotgun (WGS) entry which is preliminary data.</text>
</comment>
<evidence type="ECO:0000256" key="6">
    <source>
        <dbReference type="ARBA" id="ARBA00023136"/>
    </source>
</evidence>
<feature type="domain" description="Acyltransferase 3" evidence="9">
    <location>
        <begin position="4"/>
        <end position="345"/>
    </location>
</feature>
<evidence type="ECO:0000256" key="7">
    <source>
        <dbReference type="ARBA" id="ARBA00023315"/>
    </source>
</evidence>
<dbReference type="EMBL" id="JAFBEI010000008">
    <property type="protein sequence ID" value="MBM7635733.1"/>
    <property type="molecule type" value="Genomic_DNA"/>
</dbReference>
<evidence type="ECO:0000256" key="4">
    <source>
        <dbReference type="ARBA" id="ARBA00022692"/>
    </source>
</evidence>
<evidence type="ECO:0000256" key="1">
    <source>
        <dbReference type="ARBA" id="ARBA00004651"/>
    </source>
</evidence>
<keyword evidence="5 8" id="KW-1133">Transmembrane helix</keyword>
<feature type="transmembrane region" description="Helical" evidence="8">
    <location>
        <begin position="7"/>
        <end position="23"/>
    </location>
</feature>
<keyword evidence="3" id="KW-0808">Transferase</keyword>
<accession>A0ABS2PJX6</accession>
<feature type="transmembrane region" description="Helical" evidence="8">
    <location>
        <begin position="29"/>
        <end position="48"/>
    </location>
</feature>
<dbReference type="Proteomes" id="UP000809081">
    <property type="component" value="Unassembled WGS sequence"/>
</dbReference>
<feature type="transmembrane region" description="Helical" evidence="8">
    <location>
        <begin position="238"/>
        <end position="257"/>
    </location>
</feature>
<dbReference type="RefSeq" id="WP_205016666.1">
    <property type="nucleotide sequence ID" value="NZ_JAFBEI010000008.1"/>
</dbReference>
<keyword evidence="11" id="KW-1185">Reference proteome</keyword>
<evidence type="ECO:0000256" key="8">
    <source>
        <dbReference type="SAM" id="Phobius"/>
    </source>
</evidence>
<evidence type="ECO:0000256" key="5">
    <source>
        <dbReference type="ARBA" id="ARBA00022989"/>
    </source>
</evidence>
<sequence>MRIKWFSLVRITGLLLVLLYHFFKTVFPGGFIGVDVFFTFSGYLITALMLDEYTRSKTFHFLAYLKRRFYRIVPPLVLMVLVTIPFSFLVKSDFRAGIGSQIAAALGFTTNYYEILTGSSYESQFIPHLFVHTWSLAIEVHFYLIWGLIVWFLAKRHYSKGQFRGLVFLISSFFFGLGLVSMFGRAFFTTNFSMLYFSTLSHSFPFYLGAMVATVSGISETTARFKRTARLWSSKRTIAQMVLSFVLLLALTFLLHFDHILTYLFGFALASLFAVMMIYAARVLHEKTEGIAEPKWVSFLADTSYGVYLFHWPFYVIFSQIAPNLLAVVLTLIFSYLFTVLSFYIIEPCLIGKQPVLLGVSIDLAAYKKPFIGVVGLLASLTLVTAAVAPYMGSFEESLLVNSLNQADANLTQTNNVTAGDAKALSSIMIIGDSVTLRSSATFTSQMKEAQVDAAVSRNFSEAYEIFKNNIDSNTLPSTVVIAVGVNSTSNYEEETNQFVEALPKGHRLVFVSPYNAKSLDAVKAVRDYEKSLAKKYTYVTLADWYQVALDNPDIWGGTDGVHYSDATTTGAELYVKTIQQAVTAAAKKAAK</sequence>
<keyword evidence="4 8" id="KW-0812">Transmembrane</keyword>
<dbReference type="SUPFAM" id="SSF52266">
    <property type="entry name" value="SGNH hydrolase"/>
    <property type="match status" value="1"/>
</dbReference>
<keyword evidence="7" id="KW-0012">Acyltransferase</keyword>
<feature type="transmembrane region" description="Helical" evidence="8">
    <location>
        <begin position="129"/>
        <end position="154"/>
    </location>
</feature>
<feature type="transmembrane region" description="Helical" evidence="8">
    <location>
        <begin position="194"/>
        <end position="218"/>
    </location>
</feature>
<evidence type="ECO:0000259" key="9">
    <source>
        <dbReference type="Pfam" id="PF01757"/>
    </source>
</evidence>
<feature type="transmembrane region" description="Helical" evidence="8">
    <location>
        <begin position="166"/>
        <end position="188"/>
    </location>
</feature>
<keyword evidence="6 8" id="KW-0472">Membrane</keyword>
<feature type="transmembrane region" description="Helical" evidence="8">
    <location>
        <begin position="371"/>
        <end position="393"/>
    </location>
</feature>
<feature type="transmembrane region" description="Helical" evidence="8">
    <location>
        <begin position="69"/>
        <end position="90"/>
    </location>
</feature>
<dbReference type="InterPro" id="IPR036514">
    <property type="entry name" value="SGNH_hydro_sf"/>
</dbReference>
<dbReference type="InterPro" id="IPR050879">
    <property type="entry name" value="Acyltransferase_3"/>
</dbReference>
<feature type="transmembrane region" description="Helical" evidence="8">
    <location>
        <begin position="296"/>
        <end position="318"/>
    </location>
</feature>
<feature type="transmembrane region" description="Helical" evidence="8">
    <location>
        <begin position="263"/>
        <end position="284"/>
    </location>
</feature>
<dbReference type="Pfam" id="PF01757">
    <property type="entry name" value="Acyl_transf_3"/>
    <property type="match status" value="1"/>
</dbReference>
<evidence type="ECO:0000313" key="10">
    <source>
        <dbReference type="EMBL" id="MBM7635733.1"/>
    </source>
</evidence>
<dbReference type="PANTHER" id="PTHR23028">
    <property type="entry name" value="ACETYLTRANSFERASE"/>
    <property type="match status" value="1"/>
</dbReference>
<gene>
    <name evidence="10" type="ORF">JOC31_000534</name>
</gene>
<dbReference type="PANTHER" id="PTHR23028:SF53">
    <property type="entry name" value="ACYL_TRANSF_3 DOMAIN-CONTAINING PROTEIN"/>
    <property type="match status" value="1"/>
</dbReference>
<organism evidence="10 11">
    <name type="scientific">Streptococcus saliviloxodontae</name>
    <dbReference type="NCBI Taxonomy" id="1349416"/>
    <lineage>
        <taxon>Bacteria</taxon>
        <taxon>Bacillati</taxon>
        <taxon>Bacillota</taxon>
        <taxon>Bacilli</taxon>
        <taxon>Lactobacillales</taxon>
        <taxon>Streptococcaceae</taxon>
        <taxon>Streptococcus</taxon>
    </lineage>
</organism>
<evidence type="ECO:0000256" key="2">
    <source>
        <dbReference type="ARBA" id="ARBA00022475"/>
    </source>
</evidence>
<name>A0ABS2PJX6_9STRE</name>
<dbReference type="InterPro" id="IPR002656">
    <property type="entry name" value="Acyl_transf_3_dom"/>
</dbReference>
<comment type="subcellular location">
    <subcellularLocation>
        <location evidence="1">Cell membrane</location>
        <topology evidence="1">Multi-pass membrane protein</topology>
    </subcellularLocation>
</comment>
<keyword evidence="2" id="KW-1003">Cell membrane</keyword>
<evidence type="ECO:0000313" key="11">
    <source>
        <dbReference type="Proteomes" id="UP000809081"/>
    </source>
</evidence>
<evidence type="ECO:0000256" key="3">
    <source>
        <dbReference type="ARBA" id="ARBA00022679"/>
    </source>
</evidence>
<feature type="transmembrane region" description="Helical" evidence="8">
    <location>
        <begin position="324"/>
        <end position="346"/>
    </location>
</feature>
<protein>
    <submittedName>
        <fullName evidence="10">Peptidoglycan/LPS O-acetylase OafA/YrhL</fullName>
    </submittedName>
</protein>